<evidence type="ECO:0000256" key="1">
    <source>
        <dbReference type="SAM" id="MobiDB-lite"/>
    </source>
</evidence>
<evidence type="ECO:0008006" key="4">
    <source>
        <dbReference type="Google" id="ProtNLM"/>
    </source>
</evidence>
<dbReference type="EMBL" id="BMVC01000011">
    <property type="protein sequence ID" value="GHD04341.1"/>
    <property type="molecule type" value="Genomic_DNA"/>
</dbReference>
<name>A0A918X211_9ACTN</name>
<reference evidence="2" key="2">
    <citation type="submission" date="2020-09" db="EMBL/GenBank/DDBJ databases">
        <authorList>
            <person name="Sun Q."/>
            <person name="Ohkuma M."/>
        </authorList>
    </citation>
    <scope>NUCLEOTIDE SEQUENCE</scope>
    <source>
        <strain evidence="2">JCM 4637</strain>
    </source>
</reference>
<comment type="caution">
    <text evidence="2">The sequence shown here is derived from an EMBL/GenBank/DDBJ whole genome shotgun (WGS) entry which is preliminary data.</text>
</comment>
<feature type="region of interest" description="Disordered" evidence="1">
    <location>
        <begin position="1"/>
        <end position="27"/>
    </location>
</feature>
<dbReference type="InterPro" id="IPR012545">
    <property type="entry name" value="DUF1697"/>
</dbReference>
<proteinExistence type="predicted"/>
<sequence>MAAADGTAPCPTVPGMTPPSAPSTPPSSVVFYRNLNLGHRNSPDRATLEGALTEAGARQVRSFQTNGTVLFTADDPTGVVEQAAARLRTAAGFTEPGMVRDLAELAAIMGELPFSAYDTGDPTRRPTLTFFDGGTPLGVTLPWTNPKGDVDFVGLYEGLVLSVVRQSADGSAGGSPTAEVERLTGAPATTRVLGTVERLLKAAGLA</sequence>
<accession>A0A918X211</accession>
<feature type="compositionally biased region" description="Pro residues" evidence="1">
    <location>
        <begin position="16"/>
        <end position="25"/>
    </location>
</feature>
<protein>
    <recommendedName>
        <fullName evidence="4">DUF1697 domain-containing protein</fullName>
    </recommendedName>
</protein>
<organism evidence="2 3">
    <name type="scientific">Streptomyces finlayi</name>
    <dbReference type="NCBI Taxonomy" id="67296"/>
    <lineage>
        <taxon>Bacteria</taxon>
        <taxon>Bacillati</taxon>
        <taxon>Actinomycetota</taxon>
        <taxon>Actinomycetes</taxon>
        <taxon>Kitasatosporales</taxon>
        <taxon>Streptomycetaceae</taxon>
        <taxon>Streptomyces</taxon>
    </lineage>
</organism>
<dbReference type="Pfam" id="PF08002">
    <property type="entry name" value="DUF1697"/>
    <property type="match status" value="1"/>
</dbReference>
<gene>
    <name evidence="2" type="ORF">GCM10010334_53040</name>
</gene>
<evidence type="ECO:0000313" key="2">
    <source>
        <dbReference type="EMBL" id="GHD04341.1"/>
    </source>
</evidence>
<evidence type="ECO:0000313" key="3">
    <source>
        <dbReference type="Proteomes" id="UP000638353"/>
    </source>
</evidence>
<dbReference type="Gene3D" id="3.30.70.1280">
    <property type="entry name" value="SP0830-like domains"/>
    <property type="match status" value="1"/>
</dbReference>
<dbReference type="Proteomes" id="UP000638353">
    <property type="component" value="Unassembled WGS sequence"/>
</dbReference>
<reference evidence="2" key="1">
    <citation type="journal article" date="2014" name="Int. J. Syst. Evol. Microbiol.">
        <title>Complete genome sequence of Corynebacterium casei LMG S-19264T (=DSM 44701T), isolated from a smear-ripened cheese.</title>
        <authorList>
            <consortium name="US DOE Joint Genome Institute (JGI-PGF)"/>
            <person name="Walter F."/>
            <person name="Albersmeier A."/>
            <person name="Kalinowski J."/>
            <person name="Ruckert C."/>
        </authorList>
    </citation>
    <scope>NUCLEOTIDE SEQUENCE</scope>
    <source>
        <strain evidence="2">JCM 4637</strain>
    </source>
</reference>
<dbReference type="AlphaFoldDB" id="A0A918X211"/>
<dbReference type="SUPFAM" id="SSF160379">
    <property type="entry name" value="SP0830-like"/>
    <property type="match status" value="1"/>
</dbReference>